<dbReference type="EMBL" id="LT671858">
    <property type="protein sequence ID" value="SIM84252.1"/>
    <property type="molecule type" value="Genomic_DNA"/>
</dbReference>
<dbReference type="RefSeq" id="WP_148690173.1">
    <property type="nucleotide sequence ID" value="NZ_LT671858.1"/>
</dbReference>
<evidence type="ECO:0000313" key="2">
    <source>
        <dbReference type="Proteomes" id="UP000195607"/>
    </source>
</evidence>
<gene>
    <name evidence="1" type="ORF">CSP5_1816</name>
</gene>
<dbReference type="AlphaFoldDB" id="A0A1N5WG22"/>
<evidence type="ECO:0000313" key="1">
    <source>
        <dbReference type="EMBL" id="SIM84252.1"/>
    </source>
</evidence>
<sequence length="311" mass="35297">MGSRKQELTMSEVVRVVKDKDEIKTEVITYKKPRKISPKIQTPQTFANSGVKNISLIFSDKTQNYTMSFREMDYELSEEKISQSGKAYSLYFEIADDEAIIYLEGSIVPLENNKGALFLSINVSPKDLNHVDLFALPISINYKGDFLSVAKDLSFVINKLDNGVSEKRKWIYNKMAHLLSAFPEVYDNNRNKLKPIDVMELSYKVTLMDFNFTCCLENALSLTDCVLSVPDIEEICAECLVLPDCLAACFDFLTLPACLICFSLDVLACAYCIYKAGECTEWSAPLNSETKLSYRVKYILRDELKGVWGEQ</sequence>
<dbReference type="Proteomes" id="UP000195607">
    <property type="component" value="Chromosome I"/>
</dbReference>
<name>A0A1N5WG22_9ARCH</name>
<dbReference type="GeneID" id="41589057"/>
<proteinExistence type="predicted"/>
<reference evidence="1 2" key="1">
    <citation type="submission" date="2016-04" db="EMBL/GenBank/DDBJ databases">
        <authorList>
            <person name="Evans L.H."/>
            <person name="Alamgir A."/>
            <person name="Owens N."/>
            <person name="Weber N.D."/>
            <person name="Virtaneva K."/>
            <person name="Barbian K."/>
            <person name="Babar A."/>
            <person name="Rosenke K."/>
        </authorList>
    </citation>
    <scope>NUCLEOTIDE SEQUENCE [LARGE SCALE GENOMIC DNA]</scope>
    <source>
        <strain evidence="2">S5(T) (JCM 30642 \VKM B-2941)</strain>
    </source>
</reference>
<protein>
    <submittedName>
        <fullName evidence="1">Uncharacterized protein</fullName>
    </submittedName>
</protein>
<organism evidence="1 2">
    <name type="scientific">Cuniculiplasma divulgatum</name>
    <dbReference type="NCBI Taxonomy" id="1673428"/>
    <lineage>
        <taxon>Archaea</taxon>
        <taxon>Methanobacteriati</taxon>
        <taxon>Thermoplasmatota</taxon>
        <taxon>Thermoplasmata</taxon>
        <taxon>Thermoplasmatales</taxon>
        <taxon>Cuniculiplasmataceae</taxon>
        <taxon>Cuniculiplasma</taxon>
    </lineage>
</organism>
<accession>A0A1N5WG22</accession>